<dbReference type="GO" id="GO:0032259">
    <property type="term" value="P:methylation"/>
    <property type="evidence" value="ECO:0007669"/>
    <property type="project" value="UniProtKB-KW"/>
</dbReference>
<reference evidence="9 10" key="1">
    <citation type="submission" date="2019-08" db="EMBL/GenBank/DDBJ databases">
        <title>The genome of the soybean aphid Biotype 1, its phylome, world population structure and adaptation to the North American continent.</title>
        <authorList>
            <person name="Giordano R."/>
            <person name="Donthu R.K."/>
            <person name="Hernandez A.G."/>
            <person name="Wright C.L."/>
            <person name="Zimin A.V."/>
        </authorList>
    </citation>
    <scope>NUCLEOTIDE SEQUENCE [LARGE SCALE GENOMIC DNA]</scope>
    <source>
        <tissue evidence="9">Whole aphids</tissue>
    </source>
</reference>
<dbReference type="Pfam" id="PF02636">
    <property type="entry name" value="Methyltransf_28"/>
    <property type="match status" value="1"/>
</dbReference>
<comment type="caution">
    <text evidence="9">The sequence shown here is derived from an EMBL/GenBank/DDBJ whole genome shotgun (WGS) entry which is preliminary data.</text>
</comment>
<keyword evidence="10" id="KW-1185">Reference proteome</keyword>
<evidence type="ECO:0000313" key="10">
    <source>
        <dbReference type="Proteomes" id="UP000475862"/>
    </source>
</evidence>
<sequence length="646" mass="74016">MYFFTELAQIFTIKRPNADILSVNGVIWRTNNVLEVSHQHLRRHMGNAHQPEPWVFLNGLIAYSSGLLADYNLAIDGIQIREPQRQFWIDHQRNLDLASRLLNEGRYSVMEFFACTKHVTPNFGVVRPPLFIQPIPEIQPVVENQIDAREFILQRWPIINEQINILHLIHGLDDEDEEDIPRAQPTTPQIVHISLEDLAFEPIVSDKCYICQYSIPTVIASPCKHQGLCAPCHETYTRMPRLKPRFIIRTITTFQNHVLVQQDLTKYFHDKIRINGPITVAEYMRESLKTYYNSGQVFGSDGDFITSPEISQLYGEMVMLWLLSMWEKAGCPSPLNLIELGPGTGVMMTDMLRLLKQTQYSSLDLSIHMVETSKKCSLEQANKLCSSDLKIESDECYYQRGITCEKYGKKEIFWYESIDDIPRNTFSLIVAQEFFDALPIHKFRAIIDIENYLSGTFRYVLCKTSTTTSNLISTIEYYKCSNLKNGTEIEVGLDAAIIMQKLSERIIMDGGIFLCIDYGQDKPIIDTFRAFSGHQQVNPLHNPGTVDLTADVDFGRLKDVAGTDVLAFGPIDQNMFLENMMINLRYQNLLTLTKNEKEATSLTFGYNKLMEMGKKFKIMGMVPATMAPILYNYSISGFGLYNKIKK</sequence>
<evidence type="ECO:0000256" key="7">
    <source>
        <dbReference type="ARBA" id="ARBA00030400"/>
    </source>
</evidence>
<dbReference type="GO" id="GO:0035243">
    <property type="term" value="F:protein-arginine omega-N symmetric methyltransferase activity"/>
    <property type="evidence" value="ECO:0007669"/>
    <property type="project" value="UniProtKB-EC"/>
</dbReference>
<dbReference type="Proteomes" id="UP000475862">
    <property type="component" value="Unassembled WGS sequence"/>
</dbReference>
<dbReference type="OrthoDB" id="438553at2759"/>
<dbReference type="GO" id="GO:0005739">
    <property type="term" value="C:mitochondrion"/>
    <property type="evidence" value="ECO:0007669"/>
    <property type="project" value="UniProtKB-SubCell"/>
</dbReference>
<dbReference type="SUPFAM" id="SSF53335">
    <property type="entry name" value="S-adenosyl-L-methionine-dependent methyltransferases"/>
    <property type="match status" value="1"/>
</dbReference>
<evidence type="ECO:0000256" key="8">
    <source>
        <dbReference type="ARBA" id="ARBA00048612"/>
    </source>
</evidence>
<keyword evidence="6" id="KW-0496">Mitochondrion</keyword>
<dbReference type="EC" id="2.1.1.320" evidence="3"/>
<comment type="catalytic activity">
    <reaction evidence="8">
        <text>L-arginyl-[protein] + 2 S-adenosyl-L-methionine = N(omega),N(omega)'-dimethyl-L-arginyl-[protein] + 2 S-adenosyl-L-homocysteine + 2 H(+)</text>
        <dbReference type="Rhea" id="RHEA:48108"/>
        <dbReference type="Rhea" id="RHEA-COMP:10532"/>
        <dbReference type="Rhea" id="RHEA-COMP:11992"/>
        <dbReference type="ChEBI" id="CHEBI:15378"/>
        <dbReference type="ChEBI" id="CHEBI:29965"/>
        <dbReference type="ChEBI" id="CHEBI:57856"/>
        <dbReference type="ChEBI" id="CHEBI:59789"/>
        <dbReference type="ChEBI" id="CHEBI:88221"/>
        <dbReference type="EC" id="2.1.1.320"/>
    </reaction>
</comment>
<dbReference type="InterPro" id="IPR003788">
    <property type="entry name" value="NDUFAF7"/>
</dbReference>
<comment type="similarity">
    <text evidence="2">Belongs to the NDUFAF7 family.</text>
</comment>
<dbReference type="AlphaFoldDB" id="A0A6G0UA45"/>
<accession>A0A6G0UA45</accession>
<dbReference type="PANTHER" id="PTHR12049:SF7">
    <property type="entry name" value="PROTEIN ARGININE METHYLTRANSFERASE NDUFAF7, MITOCHONDRIAL"/>
    <property type="match status" value="1"/>
</dbReference>
<keyword evidence="4" id="KW-0489">Methyltransferase</keyword>
<dbReference type="EMBL" id="VYZN01000001">
    <property type="protein sequence ID" value="KAE9545640.1"/>
    <property type="molecule type" value="Genomic_DNA"/>
</dbReference>
<dbReference type="Gene3D" id="3.40.50.12710">
    <property type="match status" value="1"/>
</dbReference>
<evidence type="ECO:0000256" key="2">
    <source>
        <dbReference type="ARBA" id="ARBA00005891"/>
    </source>
</evidence>
<evidence type="ECO:0000256" key="1">
    <source>
        <dbReference type="ARBA" id="ARBA00004173"/>
    </source>
</evidence>
<evidence type="ECO:0000256" key="3">
    <source>
        <dbReference type="ARBA" id="ARBA00011935"/>
    </source>
</evidence>
<name>A0A6G0UA45_APHGL</name>
<dbReference type="PANTHER" id="PTHR12049">
    <property type="entry name" value="PROTEIN ARGININE METHYLTRANSFERASE NDUFAF7, MITOCHONDRIAL"/>
    <property type="match status" value="1"/>
</dbReference>
<comment type="subcellular location">
    <subcellularLocation>
        <location evidence="1">Mitochondrion</location>
    </subcellularLocation>
</comment>
<dbReference type="InterPro" id="IPR038375">
    <property type="entry name" value="NDUFAF7_sf"/>
</dbReference>
<evidence type="ECO:0000256" key="6">
    <source>
        <dbReference type="ARBA" id="ARBA00023128"/>
    </source>
</evidence>
<evidence type="ECO:0000256" key="4">
    <source>
        <dbReference type="ARBA" id="ARBA00022603"/>
    </source>
</evidence>
<protein>
    <recommendedName>
        <fullName evidence="3">type II protein arginine methyltransferase</fullName>
        <ecNumber evidence="3">2.1.1.320</ecNumber>
    </recommendedName>
    <alternativeName>
        <fullName evidence="7">Protein midA homolog</fullName>
    </alternativeName>
</protein>
<evidence type="ECO:0000313" key="9">
    <source>
        <dbReference type="EMBL" id="KAE9545640.1"/>
    </source>
</evidence>
<evidence type="ECO:0000256" key="5">
    <source>
        <dbReference type="ARBA" id="ARBA00022679"/>
    </source>
</evidence>
<dbReference type="InterPro" id="IPR029063">
    <property type="entry name" value="SAM-dependent_MTases_sf"/>
</dbReference>
<keyword evidence="5" id="KW-0808">Transferase</keyword>
<gene>
    <name evidence="9" type="ORF">AGLY_001183</name>
</gene>
<dbReference type="GO" id="GO:0032981">
    <property type="term" value="P:mitochondrial respiratory chain complex I assembly"/>
    <property type="evidence" value="ECO:0007669"/>
    <property type="project" value="TreeGrafter"/>
</dbReference>
<proteinExistence type="inferred from homology"/>
<organism evidence="9 10">
    <name type="scientific">Aphis glycines</name>
    <name type="common">Soybean aphid</name>
    <dbReference type="NCBI Taxonomy" id="307491"/>
    <lineage>
        <taxon>Eukaryota</taxon>
        <taxon>Metazoa</taxon>
        <taxon>Ecdysozoa</taxon>
        <taxon>Arthropoda</taxon>
        <taxon>Hexapoda</taxon>
        <taxon>Insecta</taxon>
        <taxon>Pterygota</taxon>
        <taxon>Neoptera</taxon>
        <taxon>Paraneoptera</taxon>
        <taxon>Hemiptera</taxon>
        <taxon>Sternorrhyncha</taxon>
        <taxon>Aphidomorpha</taxon>
        <taxon>Aphidoidea</taxon>
        <taxon>Aphididae</taxon>
        <taxon>Aphidini</taxon>
        <taxon>Aphis</taxon>
        <taxon>Aphis</taxon>
    </lineage>
</organism>